<dbReference type="VEuPathDB" id="AmoebaDB:NAEGRDRAFT_81344"/>
<gene>
    <name evidence="2" type="ORF">NAEGRDRAFT_81344</name>
</gene>
<sequence>MSNEDPYRSLGVSSSVVSSLNDNNNIEDDFIDTDDFELLLSQTSTHDLMNSFINNPTNSQFSQSATGNGVSYLDSNTFGSFDQPTHVNNNYSNTSHNQPQQHSLYSTSTASQQQQQQVGNSAHPFDSQQGSSTTSLLDEGSANNFNIASHHHQQQQQHENPNDFYYKEIDQALSDYDSSLGLQVSNVHHHQQAQQQQRNNIINNNNANNTVVGAQHSNIINNNNNNGVISFGPLGHQVIGNLQTNFVVKQENHLVGTNNNGNNNNGQLVMLPIQGFDQQQQQNNNMNNININNNNGFNNAAANMMVNHQQATNYHQPQQLVGFNNAANNTASNNSVDMLMMMQSMNQLSIQQQLQQQNMMVNTQQHNMAISTNNNNMISTPNSGNNSPTTFINPFQNMSMSVGTPQSPSMVVNNQFPVKKVENNLIRMAGRQKRSNSTSSVMSIDSTQSGSINLQKHIHVRSSSNNSNLMGGGNIMFNNNGGSGSGNNSPNTNTTMVNFPNNNQIMFNGATTNNQMMNNNGIVIQQQQQQQFNRGNGVGNLYTMSEPSSPVMGMMIPSPSMSNSSSPNTFNNTAYGSPTTSYISNAMSTASSTRSNSRSRSGSANVLIGKQMAASNKRTNSLQFHTYSCDDEGNVKQNATVVSPNIAKITNVENRKKRSQSDGNIQVAFEKQARKKSSPIASMSPQTNDTMQNMQQPMQMQNMEQSSGNFTFIDATNTGELSLQQQQALFSKKNYMPQYVLRHNIYDEYKFKSKNPNQKYYKFFANQ</sequence>
<dbReference type="InParanoid" id="D2VV83"/>
<organism evidence="3">
    <name type="scientific">Naegleria gruberi</name>
    <name type="common">Amoeba</name>
    <dbReference type="NCBI Taxonomy" id="5762"/>
    <lineage>
        <taxon>Eukaryota</taxon>
        <taxon>Discoba</taxon>
        <taxon>Heterolobosea</taxon>
        <taxon>Tetramitia</taxon>
        <taxon>Eutetramitia</taxon>
        <taxon>Vahlkampfiidae</taxon>
        <taxon>Naegleria</taxon>
    </lineage>
</organism>
<name>D2VV83_NAEGR</name>
<dbReference type="GeneID" id="8853457"/>
<keyword evidence="3" id="KW-1185">Reference proteome</keyword>
<dbReference type="OrthoDB" id="10680390at2759"/>
<dbReference type="EMBL" id="GG738901">
    <property type="protein sequence ID" value="EFC39265.1"/>
    <property type="molecule type" value="Genomic_DNA"/>
</dbReference>
<reference evidence="2 3" key="1">
    <citation type="journal article" date="2010" name="Cell">
        <title>The genome of Naegleria gruberi illuminates early eukaryotic versatility.</title>
        <authorList>
            <person name="Fritz-Laylin L.K."/>
            <person name="Prochnik S.E."/>
            <person name="Ginger M.L."/>
            <person name="Dacks J.B."/>
            <person name="Carpenter M.L."/>
            <person name="Field M.C."/>
            <person name="Kuo A."/>
            <person name="Paredez A."/>
            <person name="Chapman J."/>
            <person name="Pham J."/>
            <person name="Shu S."/>
            <person name="Neupane R."/>
            <person name="Cipriano M."/>
            <person name="Mancuso J."/>
            <person name="Tu H."/>
            <person name="Salamov A."/>
            <person name="Lindquist E."/>
            <person name="Shapiro H."/>
            <person name="Lucas S."/>
            <person name="Grigoriev I.V."/>
            <person name="Cande W.Z."/>
            <person name="Fulton C."/>
            <person name="Rokhsar D.S."/>
            <person name="Dawson S.C."/>
        </authorList>
    </citation>
    <scope>NUCLEOTIDE SEQUENCE [LARGE SCALE GENOMIC DNA]</scope>
    <source>
        <strain evidence="2 3">NEG-M</strain>
    </source>
</reference>
<evidence type="ECO:0000313" key="2">
    <source>
        <dbReference type="EMBL" id="EFC39265.1"/>
    </source>
</evidence>
<dbReference type="Proteomes" id="UP000006671">
    <property type="component" value="Unassembled WGS sequence"/>
</dbReference>
<dbReference type="KEGG" id="ngr:NAEGRDRAFT_81344"/>
<accession>D2VV83</accession>
<dbReference type="AlphaFoldDB" id="D2VV83"/>
<dbReference type="OMA" id="HENPNDF"/>
<feature type="compositionally biased region" description="Polar residues" evidence="1">
    <location>
        <begin position="81"/>
        <end position="111"/>
    </location>
</feature>
<proteinExistence type="predicted"/>
<feature type="compositionally biased region" description="Polar residues" evidence="1">
    <location>
        <begin position="126"/>
        <end position="140"/>
    </location>
</feature>
<feature type="region of interest" description="Disordered" evidence="1">
    <location>
        <begin position="81"/>
        <end position="140"/>
    </location>
</feature>
<evidence type="ECO:0000313" key="3">
    <source>
        <dbReference type="Proteomes" id="UP000006671"/>
    </source>
</evidence>
<protein>
    <submittedName>
        <fullName evidence="2">Uncharacterized protein</fullName>
    </submittedName>
</protein>
<evidence type="ECO:0000256" key="1">
    <source>
        <dbReference type="SAM" id="MobiDB-lite"/>
    </source>
</evidence>
<dbReference type="RefSeq" id="XP_002672009.1">
    <property type="nucleotide sequence ID" value="XM_002671963.1"/>
</dbReference>
<feature type="region of interest" description="Disordered" evidence="1">
    <location>
        <begin position="654"/>
        <end position="690"/>
    </location>
</feature>
<feature type="compositionally biased region" description="Polar residues" evidence="1">
    <location>
        <begin position="679"/>
        <end position="690"/>
    </location>
</feature>